<dbReference type="Pfam" id="PF12449">
    <property type="entry name" value="DUF3684"/>
    <property type="match status" value="1"/>
</dbReference>
<feature type="compositionally biased region" description="Polar residues" evidence="1">
    <location>
        <begin position="1432"/>
        <end position="1448"/>
    </location>
</feature>
<comment type="caution">
    <text evidence="3">The sequence shown here is derived from an EMBL/GenBank/DDBJ whole genome shotgun (WGS) entry which is preliminary data.</text>
</comment>
<sequence length="1760" mass="196044">MPPKLDYDALRAQTMGAGNDEAVTVNTRALIDKVLARYSGEWTTLRELLQNAADASASKVTIRFETLPSPTVPVPQSPEPSTRLKHVLLHHTLKSMIVENNGEAFQDHDWARLKKIAEGNPDETKIGAFGVGFYSVFADCEEPFVSSGKEALAFYWQKDALFTKRLALPNGQSTNTTFVLPMRNQTSPIPPLLSLCQFLTSSLTFVGLESIELDIDGWTIATLNKKIAPSLNLQIPKEVDTKTREGLMHVRGVTKEAAQLDARWLKLVEWKPKAATNNLKDAGSGSTVRGAHSTQSLRGFFSKLAPGASNSAALEKVAQEERQLQQSLEEDLMGESTATVFIHVNKATVRTTVNQNFATELERATKKPPPQHTTVSLLSASYDEQVASSSGAQKASEIPRVFSTFIPTNGKGRIFIGFTTNQTTGLNVHISTPSVIPTVERESIDLNNRFVRVWNVELLRVAGIVARVSWGNETTELKERLARAVKSAGRKCIVKEDVAAVLPEALFLHNTFTWNESTPSAEVGTLTEEAFWTCNQKTTIATLSTQGILPSSKVRISPEELGFVEDIPTLPEALAGVGLVKKLIDYGVITEVTISDIKLELEGKALNSLQLERFLEWLGHKARISEVDGVMIRSLLNVAVANDEDGTGRVIVLTEMKNFLNISRIPPEMPIPPSTLPFKFTKKISKADLELMGFEDLHLLPWLRWLVKNVGGRGDLSADYDITTSPEFASSVLPVISKQWDGLSQSSKATVLELLTPRTVIPTKMGMKKPAEAYFPSVKLFDDLPVIIGVQGVKEKFLSQLGVRKTVKIGVVFERLVDRTPDSKTQIPTSSRKWSHVDLIKYLASVRNDIPSADINRLKSMKICPAETESLQPTQEHYLVSELFEPDQALRRLRLRTMQWPGIYRPESNEGRFLAFLGLRLAPSYIDLIKIMSNAAGNQDTELRDRALKYFIDYHQTKGYSQFDHSSVTLPYLPVQGSEKKAATPNTCFSNERASFLGFDILRRDLHVHALKFGVKPDPPMAECINRLSKDPPQTKHSAREHFAYFASRLSDINDPYAETLSGAPIVPVASKSKSLASPTSEKSERLVHIPPRICFLGDGEKYADIFDYVDFGHEANTFLLRVGSKHEPSTTELTRLLVREPARIFSVLGDARYLELLRSVAASWRTLKKDKTLVKDMRNAKCLLAYREISSKSSKGAVEDEEDSGIKAWELANANQIVIVDDIITYNLFKTRLLAAPMEETLEDFYHSLGAHEVASLLQEQQSIGIVAMDETLALKLQQLIQERSRLFLADYPSESIKHNAKWIEQNLRVKCVRSISLRKSLSGYNLSHTENRSAVLHSEKPILYVTASGYDMFEVSQALVPVLLQRSKPQSMFMLEMILESSLPKLRSRGYNVARLLNQKATEARIAEEVRKQQLDEEQREMREREATWKETQATNATKAQKQTSMPGVFPDSPDRQHPDGSRQTAAINDEPNMSRPRGFLSDISRQFGFNRRPSSHADRGTRGIEAPQEDAPVPYSQGDVQKPQKHIHPPETVTAPHQLQQNLVNAIQASRAHNSTSVASQPVVNEVKETASYCDARPGQDISYIGEITDVRVFLSNTVAANAMPAAKFLAANASALKLFASVLLDCADIFALKRNTIHIYYDDAGSTIAFNRDKALFFNYRYFDNLHLPVVQQGNKADAVVYWCVVMAHELAHNLVSDHSAQHSYYTESLVIQYFPRIASKSAGKHPSTSGATTLALLPDPLRPRQLANERHLDID</sequence>
<dbReference type="EMBL" id="JASNWA010000009">
    <property type="protein sequence ID" value="KAK3169583.1"/>
    <property type="molecule type" value="Genomic_DNA"/>
</dbReference>
<evidence type="ECO:0000313" key="4">
    <source>
        <dbReference type="Proteomes" id="UP001276659"/>
    </source>
</evidence>
<dbReference type="Gene3D" id="3.30.565.10">
    <property type="entry name" value="Histidine kinase-like ATPase, C-terminal domain"/>
    <property type="match status" value="1"/>
</dbReference>
<organism evidence="3 4">
    <name type="scientific">Lepraria neglecta</name>
    <dbReference type="NCBI Taxonomy" id="209136"/>
    <lineage>
        <taxon>Eukaryota</taxon>
        <taxon>Fungi</taxon>
        <taxon>Dikarya</taxon>
        <taxon>Ascomycota</taxon>
        <taxon>Pezizomycotina</taxon>
        <taxon>Lecanoromycetes</taxon>
        <taxon>OSLEUM clade</taxon>
        <taxon>Lecanoromycetidae</taxon>
        <taxon>Lecanorales</taxon>
        <taxon>Lecanorineae</taxon>
        <taxon>Stereocaulaceae</taxon>
        <taxon>Lepraria</taxon>
    </lineage>
</organism>
<dbReference type="PANTHER" id="PTHR47839:SF1">
    <property type="entry name" value="DOMAIN PROTEIN, PUTATIVE (AFU_ORTHOLOGUE AFUA_6G04830)-RELATED"/>
    <property type="match status" value="1"/>
</dbReference>
<dbReference type="PANTHER" id="PTHR47839">
    <property type="entry name" value="DOMAIN PROTEIN, PUTATIVE (AFU_ORTHOLOGUE AFUA_6G04830)-RELATED"/>
    <property type="match status" value="1"/>
</dbReference>
<dbReference type="Proteomes" id="UP001276659">
    <property type="component" value="Unassembled WGS sequence"/>
</dbReference>
<protein>
    <recommendedName>
        <fullName evidence="2">Sacsin/Nov domain-containing protein</fullName>
    </recommendedName>
</protein>
<name>A0AAD9Z501_9LECA</name>
<feature type="region of interest" description="Disordered" evidence="1">
    <location>
        <begin position="1413"/>
        <end position="1530"/>
    </location>
</feature>
<accession>A0AAD9Z501</accession>
<dbReference type="InterPro" id="IPR022155">
    <property type="entry name" value="DUF3684"/>
</dbReference>
<gene>
    <name evidence="3" type="ORF">OEA41_008967</name>
</gene>
<dbReference type="InterPro" id="IPR058210">
    <property type="entry name" value="SACS/Nov_dom"/>
</dbReference>
<proteinExistence type="predicted"/>
<evidence type="ECO:0000259" key="2">
    <source>
        <dbReference type="Pfam" id="PF25794"/>
    </source>
</evidence>
<feature type="compositionally biased region" description="Basic and acidic residues" evidence="1">
    <location>
        <begin position="1413"/>
        <end position="1431"/>
    </location>
</feature>
<dbReference type="Pfam" id="PF25794">
    <property type="entry name" value="SACS"/>
    <property type="match status" value="1"/>
</dbReference>
<dbReference type="InterPro" id="IPR036890">
    <property type="entry name" value="HATPase_C_sf"/>
</dbReference>
<dbReference type="NCBIfam" id="NF047352">
    <property type="entry name" value="P_loop_sacsin"/>
    <property type="match status" value="1"/>
</dbReference>
<feature type="domain" description="Sacsin/Nov" evidence="2">
    <location>
        <begin position="30"/>
        <end position="153"/>
    </location>
</feature>
<dbReference type="SUPFAM" id="SSF55874">
    <property type="entry name" value="ATPase domain of HSP90 chaperone/DNA topoisomerase II/histidine kinase"/>
    <property type="match status" value="1"/>
</dbReference>
<evidence type="ECO:0000313" key="3">
    <source>
        <dbReference type="EMBL" id="KAK3169583.1"/>
    </source>
</evidence>
<keyword evidence="4" id="KW-1185">Reference proteome</keyword>
<evidence type="ECO:0000256" key="1">
    <source>
        <dbReference type="SAM" id="MobiDB-lite"/>
    </source>
</evidence>
<reference evidence="3" key="1">
    <citation type="submission" date="2022-11" db="EMBL/GenBank/DDBJ databases">
        <title>Chromosomal genome sequence assembly and mating type (MAT) locus characterization of the leprose asexual lichenized fungus Lepraria neglecta (Nyl.) Erichsen.</title>
        <authorList>
            <person name="Allen J.L."/>
            <person name="Pfeffer B."/>
        </authorList>
    </citation>
    <scope>NUCLEOTIDE SEQUENCE</scope>
    <source>
        <strain evidence="3">Allen 5258</strain>
    </source>
</reference>